<organism evidence="1 2">
    <name type="scientific">Aspergillus transmontanensis</name>
    <dbReference type="NCBI Taxonomy" id="1034304"/>
    <lineage>
        <taxon>Eukaryota</taxon>
        <taxon>Fungi</taxon>
        <taxon>Dikarya</taxon>
        <taxon>Ascomycota</taxon>
        <taxon>Pezizomycotina</taxon>
        <taxon>Eurotiomycetes</taxon>
        <taxon>Eurotiomycetidae</taxon>
        <taxon>Eurotiales</taxon>
        <taxon>Aspergillaceae</taxon>
        <taxon>Aspergillus</taxon>
        <taxon>Aspergillus subgen. Circumdati</taxon>
    </lineage>
</organism>
<evidence type="ECO:0000313" key="2">
    <source>
        <dbReference type="Proteomes" id="UP000325433"/>
    </source>
</evidence>
<proteinExistence type="predicted"/>
<keyword evidence="2" id="KW-1185">Reference proteome</keyword>
<dbReference type="AlphaFoldDB" id="A0A5N6W7Y7"/>
<dbReference type="Proteomes" id="UP000325433">
    <property type="component" value="Unassembled WGS sequence"/>
</dbReference>
<protein>
    <submittedName>
        <fullName evidence="1">Uncharacterized protein</fullName>
    </submittedName>
</protein>
<evidence type="ECO:0000313" key="1">
    <source>
        <dbReference type="EMBL" id="KAE8316638.1"/>
    </source>
</evidence>
<gene>
    <name evidence="1" type="ORF">BDV41DRAFT_573533</name>
</gene>
<accession>A0A5N6W7Y7</accession>
<name>A0A5N6W7Y7_9EURO</name>
<sequence length="101" mass="11588">MPFLFFPEEYWFSKALEVSSPPSVWQLTEKVGEESEISNLQDMQELGSLSYARAELKCCNMSYSYQQALITIYLQLPVEESMGLPPSMRGREATDRKLIVV</sequence>
<reference evidence="2" key="1">
    <citation type="submission" date="2019-04" db="EMBL/GenBank/DDBJ databases">
        <title>Friends and foes A comparative genomics studyof 23 Aspergillus species from section Flavi.</title>
        <authorList>
            <consortium name="DOE Joint Genome Institute"/>
            <person name="Kjaerbolling I."/>
            <person name="Vesth T."/>
            <person name="Frisvad J.C."/>
            <person name="Nybo J.L."/>
            <person name="Theobald S."/>
            <person name="Kildgaard S."/>
            <person name="Isbrandt T."/>
            <person name="Kuo A."/>
            <person name="Sato A."/>
            <person name="Lyhne E.K."/>
            <person name="Kogle M.E."/>
            <person name="Wiebenga A."/>
            <person name="Kun R.S."/>
            <person name="Lubbers R.J."/>
            <person name="Makela M.R."/>
            <person name="Barry K."/>
            <person name="Chovatia M."/>
            <person name="Clum A."/>
            <person name="Daum C."/>
            <person name="Haridas S."/>
            <person name="He G."/>
            <person name="LaButti K."/>
            <person name="Lipzen A."/>
            <person name="Mondo S."/>
            <person name="Riley R."/>
            <person name="Salamov A."/>
            <person name="Simmons B.A."/>
            <person name="Magnuson J.K."/>
            <person name="Henrissat B."/>
            <person name="Mortensen U.H."/>
            <person name="Larsen T.O."/>
            <person name="Devries R.P."/>
            <person name="Grigoriev I.V."/>
            <person name="Machida M."/>
            <person name="Baker S.E."/>
            <person name="Andersen M.R."/>
        </authorList>
    </citation>
    <scope>NUCLEOTIDE SEQUENCE [LARGE SCALE GENOMIC DNA]</scope>
    <source>
        <strain evidence="2">CBS 130015</strain>
    </source>
</reference>
<dbReference type="EMBL" id="ML738305">
    <property type="protein sequence ID" value="KAE8316638.1"/>
    <property type="molecule type" value="Genomic_DNA"/>
</dbReference>